<evidence type="ECO:0008006" key="3">
    <source>
        <dbReference type="Google" id="ProtNLM"/>
    </source>
</evidence>
<organism evidence="1 2">
    <name type="scientific">Quercus rubra</name>
    <name type="common">Northern red oak</name>
    <name type="synonym">Quercus borealis</name>
    <dbReference type="NCBI Taxonomy" id="3512"/>
    <lineage>
        <taxon>Eukaryota</taxon>
        <taxon>Viridiplantae</taxon>
        <taxon>Streptophyta</taxon>
        <taxon>Embryophyta</taxon>
        <taxon>Tracheophyta</taxon>
        <taxon>Spermatophyta</taxon>
        <taxon>Magnoliopsida</taxon>
        <taxon>eudicotyledons</taxon>
        <taxon>Gunneridae</taxon>
        <taxon>Pentapetalae</taxon>
        <taxon>rosids</taxon>
        <taxon>fabids</taxon>
        <taxon>Fagales</taxon>
        <taxon>Fagaceae</taxon>
        <taxon>Quercus</taxon>
    </lineage>
</organism>
<dbReference type="EMBL" id="JAXUIC010000012">
    <property type="protein sequence ID" value="KAK4558592.1"/>
    <property type="molecule type" value="Genomic_DNA"/>
</dbReference>
<dbReference type="Proteomes" id="UP001324115">
    <property type="component" value="Unassembled WGS sequence"/>
</dbReference>
<dbReference type="PANTHER" id="PTHR33710">
    <property type="entry name" value="BNAC02G09200D PROTEIN"/>
    <property type="match status" value="1"/>
</dbReference>
<comment type="caution">
    <text evidence="1">The sequence shown here is derived from an EMBL/GenBank/DDBJ whole genome shotgun (WGS) entry which is preliminary data.</text>
</comment>
<reference evidence="1 2" key="1">
    <citation type="journal article" date="2023" name="G3 (Bethesda)">
        <title>A haplotype-resolved chromosome-scale genome for Quercus rubra L. provides insights into the genetics of adaptive traits for red oak species.</title>
        <authorList>
            <person name="Kapoor B."/>
            <person name="Jenkins J."/>
            <person name="Schmutz J."/>
            <person name="Zhebentyayeva T."/>
            <person name="Kuelheim C."/>
            <person name="Coggeshall M."/>
            <person name="Heim C."/>
            <person name="Lasky J.R."/>
            <person name="Leites L."/>
            <person name="Islam-Faridi N."/>
            <person name="Romero-Severson J."/>
            <person name="DeLeo V.L."/>
            <person name="Lucas S.M."/>
            <person name="Lazic D."/>
            <person name="Gailing O."/>
            <person name="Carlson J."/>
            <person name="Staton M."/>
        </authorList>
    </citation>
    <scope>NUCLEOTIDE SEQUENCE [LARGE SCALE GENOMIC DNA]</scope>
    <source>
        <strain evidence="1">Pseudo-F2</strain>
    </source>
</reference>
<dbReference type="PANTHER" id="PTHR33710:SF71">
    <property type="entry name" value="ENDONUCLEASE_EXONUCLEASE_PHOSPHATASE DOMAIN-CONTAINING PROTEIN"/>
    <property type="match status" value="1"/>
</dbReference>
<proteinExistence type="predicted"/>
<keyword evidence="2" id="KW-1185">Reference proteome</keyword>
<dbReference type="AlphaFoldDB" id="A0AAN7DZ65"/>
<evidence type="ECO:0000313" key="1">
    <source>
        <dbReference type="EMBL" id="KAK4558592.1"/>
    </source>
</evidence>
<dbReference type="Gene3D" id="3.60.10.10">
    <property type="entry name" value="Endonuclease/exonuclease/phosphatase"/>
    <property type="match status" value="1"/>
</dbReference>
<protein>
    <recommendedName>
        <fullName evidence="3">Endonuclease/exonuclease/phosphatase domain-containing protein</fullName>
    </recommendedName>
</protein>
<dbReference type="InterPro" id="IPR036691">
    <property type="entry name" value="Endo/exonu/phosph_ase_sf"/>
</dbReference>
<dbReference type="SUPFAM" id="SSF56219">
    <property type="entry name" value="DNase I-like"/>
    <property type="match status" value="1"/>
</dbReference>
<evidence type="ECO:0000313" key="2">
    <source>
        <dbReference type="Proteomes" id="UP001324115"/>
    </source>
</evidence>
<accession>A0AAN7DZ65</accession>
<gene>
    <name evidence="1" type="ORF">RGQ29_008058</name>
</gene>
<sequence length="473" mass="53675">MLVQDSTVGTQVMESGSPSNWVSQLMKNFCNMVGLPIVKHEAQCLALFRLLEQECLKVIDAGVPKQPANSGSRGLRELKGLISNVNYEGVSSRSRSRVSSNASGAVETKVSSTDTVFVRSIWGSPFIDYAALDAVQSSGGVLLIWDKRVYEQLDIFVGQFSVNVLLRGVVDDFVWACTGVYGPNEDGQRAALWEDLSQVHARWPMAWCLVGDFNCIRYPSERLGCELFSLAMFAFSDFIDSNSLVDLPLEGASFTWFRDSGIPSMSRIDRALVSLNWEEHFENVSQRVLPRVISDHCPLLLEAGVVRCGRSTFKFENMWLKYEGFIDRVQHWWNGYSFVGLPRYILAQKLRALKADLKKWNREEFGDLALRKKILLTDLMGLDAREESLGLSGEDHLCRIQLKGEIEHLASLEEISWRQKSRALYVKEGDNNTRFFHRLANSHRNANYIKKIEVDGVLYEDEAEVRSQLVLFY</sequence>
<name>A0AAN7DZ65_QUERU</name>